<dbReference type="EMBL" id="WFLM01000002">
    <property type="protein sequence ID" value="KAB8039869.1"/>
    <property type="molecule type" value="Genomic_DNA"/>
</dbReference>
<feature type="compositionally biased region" description="Polar residues" evidence="1">
    <location>
        <begin position="62"/>
        <end position="73"/>
    </location>
</feature>
<dbReference type="Proteomes" id="UP000437748">
    <property type="component" value="Unassembled WGS sequence"/>
</dbReference>
<evidence type="ECO:0000256" key="1">
    <source>
        <dbReference type="SAM" id="MobiDB-lite"/>
    </source>
</evidence>
<feature type="signal peptide" evidence="2">
    <location>
        <begin position="1"/>
        <end position="22"/>
    </location>
</feature>
<organism evidence="3 4">
    <name type="scientific">Silvanigrella paludirubra</name>
    <dbReference type="NCBI Taxonomy" id="2499159"/>
    <lineage>
        <taxon>Bacteria</taxon>
        <taxon>Pseudomonadati</taxon>
        <taxon>Bdellovibrionota</taxon>
        <taxon>Oligoflexia</taxon>
        <taxon>Silvanigrellales</taxon>
        <taxon>Silvanigrellaceae</taxon>
        <taxon>Silvanigrella</taxon>
    </lineage>
</organism>
<dbReference type="AlphaFoldDB" id="A0A6N6VVT4"/>
<reference evidence="3 4" key="1">
    <citation type="submission" date="2019-10" db="EMBL/GenBank/DDBJ databases">
        <title>New species of Slilvanegrellaceae.</title>
        <authorList>
            <person name="Pitt A."/>
            <person name="Hahn M.W."/>
        </authorList>
    </citation>
    <scope>NUCLEOTIDE SEQUENCE [LARGE SCALE GENOMIC DNA]</scope>
    <source>
        <strain evidence="3 4">SP-Ram-0.45-NSY-1</strain>
    </source>
</reference>
<sequence>MRGLLKIFIIIFFICFLSNSYAQVDPTIPLPQRNLQNNLTNPIINDNPFIDQKLPSVKKQKNVPSNSTTNQNQMKKENEPIEDNEEEKEEKKEVKEENSNKKEEAPEDKDEGLLGPFRIGPMIGFGILMGPNISIESKIFRYIGLSVSYGFYNNFDMFRFSNIKSILNSQSQDFQFNTLTLSYSQLEGKISIFPFGGSFFIGASYGRRLINLYSTGTLNVTIPNYPTKISTPFNENITINSIYWTPQMGLLATWSGSFGWFAIGTEIGVQLTLDSTVTTSTTFTDPTAQSLSSYVFASPEYTALSNQLSDSITTKLKEYPLPYWNILKIGWIF</sequence>
<evidence type="ECO:0000313" key="4">
    <source>
        <dbReference type="Proteomes" id="UP000437748"/>
    </source>
</evidence>
<evidence type="ECO:0000256" key="2">
    <source>
        <dbReference type="SAM" id="SignalP"/>
    </source>
</evidence>
<dbReference type="OrthoDB" id="5290422at2"/>
<accession>A0A6N6VVT4</accession>
<feature type="compositionally biased region" description="Basic and acidic residues" evidence="1">
    <location>
        <begin position="89"/>
        <end position="104"/>
    </location>
</feature>
<comment type="caution">
    <text evidence="3">The sequence shown here is derived from an EMBL/GenBank/DDBJ whole genome shotgun (WGS) entry which is preliminary data.</text>
</comment>
<name>A0A6N6VVT4_9BACT</name>
<keyword evidence="2" id="KW-0732">Signal</keyword>
<evidence type="ECO:0008006" key="5">
    <source>
        <dbReference type="Google" id="ProtNLM"/>
    </source>
</evidence>
<proteinExistence type="predicted"/>
<evidence type="ECO:0000313" key="3">
    <source>
        <dbReference type="EMBL" id="KAB8039869.1"/>
    </source>
</evidence>
<protein>
    <recommendedName>
        <fullName evidence="5">Outer membrane beta-barrel protein</fullName>
    </recommendedName>
</protein>
<dbReference type="RefSeq" id="WP_153419439.1">
    <property type="nucleotide sequence ID" value="NZ_WFLM01000002.1"/>
</dbReference>
<feature type="region of interest" description="Disordered" evidence="1">
    <location>
        <begin position="55"/>
        <end position="114"/>
    </location>
</feature>
<gene>
    <name evidence="3" type="ORF">GCL60_06290</name>
</gene>
<keyword evidence="4" id="KW-1185">Reference proteome</keyword>
<feature type="chain" id="PRO_5026747095" description="Outer membrane beta-barrel protein" evidence="2">
    <location>
        <begin position="23"/>
        <end position="333"/>
    </location>
</feature>